<reference evidence="2" key="1">
    <citation type="submission" date="2022-08" db="EMBL/GenBank/DDBJ databases">
        <authorList>
            <consortium name="DOE Joint Genome Institute"/>
            <person name="Min B."/>
            <person name="Sierra-Patev S."/>
            <person name="Naranjo-Ortiz M."/>
            <person name="Looney B."/>
            <person name="Konkel Z."/>
            <person name="Slot J.C."/>
            <person name="Sakamoto Y."/>
            <person name="Steenwyk J.L."/>
            <person name="Rokas A."/>
            <person name="Carro J."/>
            <person name="Camarero S."/>
            <person name="Ferreira P."/>
            <person name="Molpeceres G."/>
            <person name="Ruiz-duenas F.J."/>
            <person name="Serrano A."/>
            <person name="Henrissat B."/>
            <person name="Drula E."/>
            <person name="Hughes K.W."/>
            <person name="Mata J.L."/>
            <person name="Ishikawa N.K."/>
            <person name="Vargas-Isla R."/>
            <person name="Ushijima S."/>
            <person name="Smith C.A."/>
            <person name="Ahrendt S."/>
            <person name="Andreopoulos W."/>
            <person name="He G."/>
            <person name="LaButti K."/>
            <person name="Lipzen A."/>
            <person name="Ng V."/>
            <person name="Riley R."/>
            <person name="Sandor L."/>
            <person name="Barry K."/>
            <person name="Martinez A.T."/>
            <person name="Xiao Y."/>
            <person name="Gibbons J.G."/>
            <person name="Terashima K."/>
            <person name="Hibbett D.S."/>
            <person name="Grigoriev I.V."/>
        </authorList>
    </citation>
    <scope>NUCLEOTIDE SEQUENCE</scope>
    <source>
        <strain evidence="2">ET3784</strain>
    </source>
</reference>
<evidence type="ECO:0000313" key="3">
    <source>
        <dbReference type="Proteomes" id="UP001176059"/>
    </source>
</evidence>
<protein>
    <submittedName>
        <fullName evidence="2">Uncharacterized protein</fullName>
    </submittedName>
</protein>
<evidence type="ECO:0000256" key="1">
    <source>
        <dbReference type="SAM" id="MobiDB-lite"/>
    </source>
</evidence>
<accession>A0AA38N0B4</accession>
<feature type="region of interest" description="Disordered" evidence="1">
    <location>
        <begin position="1"/>
        <end position="21"/>
    </location>
</feature>
<proteinExistence type="predicted"/>
<evidence type="ECO:0000313" key="2">
    <source>
        <dbReference type="EMBL" id="KAJ3732750.1"/>
    </source>
</evidence>
<dbReference type="EMBL" id="JANVFO010000022">
    <property type="protein sequence ID" value="KAJ3732750.1"/>
    <property type="molecule type" value="Genomic_DNA"/>
</dbReference>
<comment type="caution">
    <text evidence="2">The sequence shown here is derived from an EMBL/GenBank/DDBJ whole genome shotgun (WGS) entry which is preliminary data.</text>
</comment>
<dbReference type="AlphaFoldDB" id="A0AA38N0B4"/>
<sequence length="97" mass="10992">MLNQNSFIPSHLPPTPTPARRHARAALQNMDETYNAVVITALENIPFCCHEDLLTMSRSQLIAVARSLNTKLPSVMRIDISDQRTDFFIRKSIEVLV</sequence>
<feature type="non-terminal residue" evidence="2">
    <location>
        <position position="97"/>
    </location>
</feature>
<name>A0AA38N0B4_9AGAR</name>
<dbReference type="Proteomes" id="UP001176059">
    <property type="component" value="Unassembled WGS sequence"/>
</dbReference>
<gene>
    <name evidence="2" type="ORF">DFJ43DRAFT_996615</name>
</gene>
<organism evidence="2 3">
    <name type="scientific">Lentinula guzmanii</name>
    <dbReference type="NCBI Taxonomy" id="2804957"/>
    <lineage>
        <taxon>Eukaryota</taxon>
        <taxon>Fungi</taxon>
        <taxon>Dikarya</taxon>
        <taxon>Basidiomycota</taxon>
        <taxon>Agaricomycotina</taxon>
        <taxon>Agaricomycetes</taxon>
        <taxon>Agaricomycetidae</taxon>
        <taxon>Agaricales</taxon>
        <taxon>Marasmiineae</taxon>
        <taxon>Omphalotaceae</taxon>
        <taxon>Lentinula</taxon>
    </lineage>
</organism>
<reference evidence="2" key="2">
    <citation type="journal article" date="2023" name="Proc. Natl. Acad. Sci. U.S.A.">
        <title>A global phylogenomic analysis of the shiitake genus Lentinula.</title>
        <authorList>
            <person name="Sierra-Patev S."/>
            <person name="Min B."/>
            <person name="Naranjo-Ortiz M."/>
            <person name="Looney B."/>
            <person name="Konkel Z."/>
            <person name="Slot J.C."/>
            <person name="Sakamoto Y."/>
            <person name="Steenwyk J.L."/>
            <person name="Rokas A."/>
            <person name="Carro J."/>
            <person name="Camarero S."/>
            <person name="Ferreira P."/>
            <person name="Molpeceres G."/>
            <person name="Ruiz-Duenas F.J."/>
            <person name="Serrano A."/>
            <person name="Henrissat B."/>
            <person name="Drula E."/>
            <person name="Hughes K.W."/>
            <person name="Mata J.L."/>
            <person name="Ishikawa N.K."/>
            <person name="Vargas-Isla R."/>
            <person name="Ushijima S."/>
            <person name="Smith C.A."/>
            <person name="Donoghue J."/>
            <person name="Ahrendt S."/>
            <person name="Andreopoulos W."/>
            <person name="He G."/>
            <person name="LaButti K."/>
            <person name="Lipzen A."/>
            <person name="Ng V."/>
            <person name="Riley R."/>
            <person name="Sandor L."/>
            <person name="Barry K."/>
            <person name="Martinez A.T."/>
            <person name="Xiao Y."/>
            <person name="Gibbons J.G."/>
            <person name="Terashima K."/>
            <person name="Grigoriev I.V."/>
            <person name="Hibbett D."/>
        </authorList>
    </citation>
    <scope>NUCLEOTIDE SEQUENCE</scope>
    <source>
        <strain evidence="2">ET3784</strain>
    </source>
</reference>
<keyword evidence="3" id="KW-1185">Reference proteome</keyword>